<dbReference type="SMART" id="SM00062">
    <property type="entry name" value="PBPb"/>
    <property type="match status" value="1"/>
</dbReference>
<feature type="domain" description="Solute-binding protein family 3/N-terminal" evidence="2">
    <location>
        <begin position="22"/>
        <end position="240"/>
    </location>
</feature>
<dbReference type="RefSeq" id="WP_179356366.1">
    <property type="nucleotide sequence ID" value="NZ_CP058627.1"/>
</dbReference>
<dbReference type="EMBL" id="CP058627">
    <property type="protein sequence ID" value="QLG89554.1"/>
    <property type="molecule type" value="Genomic_DNA"/>
</dbReference>
<name>A0A7H9BQP1_9NEIS</name>
<protein>
    <submittedName>
        <fullName evidence="3">Transporter substrate-binding domain-containing protein</fullName>
    </submittedName>
</protein>
<dbReference type="InterPro" id="IPR001638">
    <property type="entry name" value="Solute-binding_3/MltF_N"/>
</dbReference>
<accession>A0A7H9BQP1</accession>
<dbReference type="AlphaFoldDB" id="A0A7H9BQP1"/>
<dbReference type="SUPFAM" id="SSF53850">
    <property type="entry name" value="Periplasmic binding protein-like II"/>
    <property type="match status" value="1"/>
</dbReference>
<organism evidence="3 4">
    <name type="scientific">Chitinibacter bivalviorum</name>
    <dbReference type="NCBI Taxonomy" id="2739434"/>
    <lineage>
        <taxon>Bacteria</taxon>
        <taxon>Pseudomonadati</taxon>
        <taxon>Pseudomonadota</taxon>
        <taxon>Betaproteobacteria</taxon>
        <taxon>Neisseriales</taxon>
        <taxon>Chitinibacteraceae</taxon>
        <taxon>Chitinibacter</taxon>
    </lineage>
</organism>
<dbReference type="Gene3D" id="3.40.190.10">
    <property type="entry name" value="Periplasmic binding protein-like II"/>
    <property type="match status" value="2"/>
</dbReference>
<evidence type="ECO:0000259" key="2">
    <source>
        <dbReference type="SMART" id="SM00062"/>
    </source>
</evidence>
<reference evidence="3 4" key="1">
    <citation type="submission" date="2020-07" db="EMBL/GenBank/DDBJ databases">
        <title>Complete genome sequence of Chitinibacter sp. 2T18.</title>
        <authorList>
            <person name="Bae J.-W."/>
            <person name="Choi J.-W."/>
        </authorList>
    </citation>
    <scope>NUCLEOTIDE SEQUENCE [LARGE SCALE GENOMIC DNA]</scope>
    <source>
        <strain evidence="3 4">2T18</strain>
    </source>
</reference>
<dbReference type="PANTHER" id="PTHR38834">
    <property type="entry name" value="PERIPLASMIC SUBSTRATE BINDING PROTEIN FAMILY 3"/>
    <property type="match status" value="1"/>
</dbReference>
<evidence type="ECO:0000313" key="3">
    <source>
        <dbReference type="EMBL" id="QLG89554.1"/>
    </source>
</evidence>
<gene>
    <name evidence="3" type="ORF">HQ393_15585</name>
</gene>
<dbReference type="Proteomes" id="UP000509597">
    <property type="component" value="Chromosome"/>
</dbReference>
<proteinExistence type="predicted"/>
<keyword evidence="4" id="KW-1185">Reference proteome</keyword>
<evidence type="ECO:0000256" key="1">
    <source>
        <dbReference type="SAM" id="SignalP"/>
    </source>
</evidence>
<dbReference type="KEGG" id="chiz:HQ393_15585"/>
<dbReference type="PANTHER" id="PTHR38834:SF3">
    <property type="entry name" value="SOLUTE-BINDING PROTEIN FAMILY 3_N-TERMINAL DOMAIN-CONTAINING PROTEIN"/>
    <property type="match status" value="1"/>
</dbReference>
<sequence>MRILMLLIACLSAALSEAAPVEITLFASDNYRPISWREEQGQAKGLAVEAVEFVQKDTGIQLKLELMPWNRAYKLAEQGQGGVIGLSYTPERAGIFDYSKAIYDSGTNLVQLKKSSFAVKSLAELSGKKIGALIGVSYGIEIDQAAKNGVFEMVRDTSHTARLKNLLAGRIDAALLANAVTDLPPLLVADPELKVHADEFVVLPKPLAADPIHVAFRKGSVDSSTRSKLYQSFEKWARQRSAH</sequence>
<feature type="chain" id="PRO_5028964650" evidence="1">
    <location>
        <begin position="19"/>
        <end position="243"/>
    </location>
</feature>
<dbReference type="Pfam" id="PF00497">
    <property type="entry name" value="SBP_bac_3"/>
    <property type="match status" value="1"/>
</dbReference>
<feature type="signal peptide" evidence="1">
    <location>
        <begin position="1"/>
        <end position="18"/>
    </location>
</feature>
<keyword evidence="1" id="KW-0732">Signal</keyword>
<evidence type="ECO:0000313" key="4">
    <source>
        <dbReference type="Proteomes" id="UP000509597"/>
    </source>
</evidence>